<accession>A0A0F9K771</accession>
<name>A0A0F9K771_9ZZZZ</name>
<reference evidence="1" key="1">
    <citation type="journal article" date="2015" name="Nature">
        <title>Complex archaea that bridge the gap between prokaryotes and eukaryotes.</title>
        <authorList>
            <person name="Spang A."/>
            <person name="Saw J.H."/>
            <person name="Jorgensen S.L."/>
            <person name="Zaremba-Niedzwiedzka K."/>
            <person name="Martijn J."/>
            <person name="Lind A.E."/>
            <person name="van Eijk R."/>
            <person name="Schleper C."/>
            <person name="Guy L."/>
            <person name="Ettema T.J."/>
        </authorList>
    </citation>
    <scope>NUCLEOTIDE SEQUENCE</scope>
</reference>
<dbReference type="EMBL" id="LAZR01014337">
    <property type="protein sequence ID" value="KKM17933.1"/>
    <property type="molecule type" value="Genomic_DNA"/>
</dbReference>
<proteinExistence type="predicted"/>
<evidence type="ECO:0000313" key="1">
    <source>
        <dbReference type="EMBL" id="KKM17933.1"/>
    </source>
</evidence>
<organism evidence="1">
    <name type="scientific">marine sediment metagenome</name>
    <dbReference type="NCBI Taxonomy" id="412755"/>
    <lineage>
        <taxon>unclassified sequences</taxon>
        <taxon>metagenomes</taxon>
        <taxon>ecological metagenomes</taxon>
    </lineage>
</organism>
<comment type="caution">
    <text evidence="1">The sequence shown here is derived from an EMBL/GenBank/DDBJ whole genome shotgun (WGS) entry which is preliminary data.</text>
</comment>
<protein>
    <submittedName>
        <fullName evidence="1">Uncharacterized protein</fullName>
    </submittedName>
</protein>
<gene>
    <name evidence="1" type="ORF">LCGC14_1670740</name>
</gene>
<dbReference type="AlphaFoldDB" id="A0A0F9K771"/>
<sequence length="124" mass="14209">MEKQEEEELKDLLDKVAVACGKTLKTLQQKEADETPWTDDDESMFQLSGAYLTLYERDNLEDSFVQQLLILTAHACTITIQKYEALGRKNWDNDDIGLNLLCRCFLSLYKQGIKDETLAKKLTG</sequence>